<protein>
    <submittedName>
        <fullName evidence="1">Uncharacterized protein</fullName>
    </submittedName>
</protein>
<dbReference type="STRING" id="297244.SAMN05421639_10467"/>
<evidence type="ECO:0000313" key="1">
    <source>
        <dbReference type="EMBL" id="STC93417.1"/>
    </source>
</evidence>
<dbReference type="AlphaFoldDB" id="A0A376DQ09"/>
<dbReference type="Proteomes" id="UP000255224">
    <property type="component" value="Unassembled WGS sequence"/>
</dbReference>
<proteinExistence type="predicted"/>
<dbReference type="EMBL" id="UFVQ01000003">
    <property type="protein sequence ID" value="STC93417.1"/>
    <property type="molecule type" value="Genomic_DNA"/>
</dbReference>
<reference evidence="1 2" key="1">
    <citation type="submission" date="2018-06" db="EMBL/GenBank/DDBJ databases">
        <authorList>
            <consortium name="Pathogen Informatics"/>
            <person name="Doyle S."/>
        </authorList>
    </citation>
    <scope>NUCLEOTIDE SEQUENCE [LARGE SCALE GENOMIC DNA]</scope>
    <source>
        <strain evidence="1 2">NCTC13533</strain>
    </source>
</reference>
<name>A0A376DQ09_CHRCU</name>
<evidence type="ECO:0000313" key="2">
    <source>
        <dbReference type="Proteomes" id="UP000255224"/>
    </source>
</evidence>
<organism evidence="1 2">
    <name type="scientific">Chryseobacterium carnipullorum</name>
    <dbReference type="NCBI Taxonomy" id="1124835"/>
    <lineage>
        <taxon>Bacteria</taxon>
        <taxon>Pseudomonadati</taxon>
        <taxon>Bacteroidota</taxon>
        <taxon>Flavobacteriia</taxon>
        <taxon>Flavobacteriales</taxon>
        <taxon>Weeksellaceae</taxon>
        <taxon>Chryseobacterium group</taxon>
        <taxon>Chryseobacterium</taxon>
    </lineage>
</organism>
<accession>A0A376DQ09</accession>
<gene>
    <name evidence="1" type="ORF">NCTC13533_00845</name>
</gene>
<sequence>MDHKLNLNFTGFGQNLVPIEKLLYLWELNYIYERTK</sequence>